<evidence type="ECO:0000313" key="2">
    <source>
        <dbReference type="Proteomes" id="UP000054166"/>
    </source>
</evidence>
<dbReference type="AlphaFoldDB" id="A0A0C3ET29"/>
<evidence type="ECO:0000313" key="1">
    <source>
        <dbReference type="EMBL" id="KIM71254.1"/>
    </source>
</evidence>
<keyword evidence="2" id="KW-1185">Reference proteome</keyword>
<dbReference type="Proteomes" id="UP000054166">
    <property type="component" value="Unassembled WGS sequence"/>
</dbReference>
<dbReference type="InParanoid" id="A0A0C3ET29"/>
<protein>
    <submittedName>
        <fullName evidence="1">Uncharacterized protein</fullName>
    </submittedName>
</protein>
<reference evidence="2" key="2">
    <citation type="submission" date="2015-01" db="EMBL/GenBank/DDBJ databases">
        <title>Evolutionary Origins and Diversification of the Mycorrhizal Mutualists.</title>
        <authorList>
            <consortium name="DOE Joint Genome Institute"/>
            <consortium name="Mycorrhizal Genomics Consortium"/>
            <person name="Kohler A."/>
            <person name="Kuo A."/>
            <person name="Nagy L.G."/>
            <person name="Floudas D."/>
            <person name="Copeland A."/>
            <person name="Barry K.W."/>
            <person name="Cichocki N."/>
            <person name="Veneault-Fourrey C."/>
            <person name="LaButti K."/>
            <person name="Lindquist E.A."/>
            <person name="Lipzen A."/>
            <person name="Lundell T."/>
            <person name="Morin E."/>
            <person name="Murat C."/>
            <person name="Riley R."/>
            <person name="Ohm R."/>
            <person name="Sun H."/>
            <person name="Tunlid A."/>
            <person name="Henrissat B."/>
            <person name="Grigoriev I.V."/>
            <person name="Hibbett D.S."/>
            <person name="Martin F."/>
        </authorList>
    </citation>
    <scope>NUCLEOTIDE SEQUENCE [LARGE SCALE GENOMIC DNA]</scope>
    <source>
        <strain evidence="2">F 1598</strain>
    </source>
</reference>
<organism evidence="1 2">
    <name type="scientific">Piloderma croceum (strain F 1598)</name>
    <dbReference type="NCBI Taxonomy" id="765440"/>
    <lineage>
        <taxon>Eukaryota</taxon>
        <taxon>Fungi</taxon>
        <taxon>Dikarya</taxon>
        <taxon>Basidiomycota</taxon>
        <taxon>Agaricomycotina</taxon>
        <taxon>Agaricomycetes</taxon>
        <taxon>Agaricomycetidae</taxon>
        <taxon>Atheliales</taxon>
        <taxon>Atheliaceae</taxon>
        <taxon>Piloderma</taxon>
    </lineage>
</organism>
<dbReference type="EMBL" id="KN833384">
    <property type="protein sequence ID" value="KIM71254.1"/>
    <property type="molecule type" value="Genomic_DNA"/>
</dbReference>
<gene>
    <name evidence="1" type="ORF">PILCRDRAFT_17230</name>
</gene>
<sequence length="61" mass="6717">MQSNGPLPQVNKLKPVLSEKPAYWRLTIPATDQTETEELVLSMQGVIVNKDLPPISTMPNG</sequence>
<reference evidence="1 2" key="1">
    <citation type="submission" date="2014-04" db="EMBL/GenBank/DDBJ databases">
        <authorList>
            <consortium name="DOE Joint Genome Institute"/>
            <person name="Kuo A."/>
            <person name="Tarkka M."/>
            <person name="Buscot F."/>
            <person name="Kohler A."/>
            <person name="Nagy L.G."/>
            <person name="Floudas D."/>
            <person name="Copeland A."/>
            <person name="Barry K.W."/>
            <person name="Cichocki N."/>
            <person name="Veneault-Fourrey C."/>
            <person name="LaButti K."/>
            <person name="Lindquist E.A."/>
            <person name="Lipzen A."/>
            <person name="Lundell T."/>
            <person name="Morin E."/>
            <person name="Murat C."/>
            <person name="Sun H."/>
            <person name="Tunlid A."/>
            <person name="Henrissat B."/>
            <person name="Grigoriev I.V."/>
            <person name="Hibbett D.S."/>
            <person name="Martin F."/>
            <person name="Nordberg H.P."/>
            <person name="Cantor M.N."/>
            <person name="Hua S.X."/>
        </authorList>
    </citation>
    <scope>NUCLEOTIDE SEQUENCE [LARGE SCALE GENOMIC DNA]</scope>
    <source>
        <strain evidence="1 2">F 1598</strain>
    </source>
</reference>
<accession>A0A0C3ET29</accession>
<proteinExistence type="predicted"/>
<name>A0A0C3ET29_PILCF</name>
<dbReference type="HOGENOM" id="CLU_2923503_0_0_1"/>